<protein>
    <submittedName>
        <fullName evidence="1">Uncharacterized protein</fullName>
    </submittedName>
</protein>
<dbReference type="RefSeq" id="WP_353980931.1">
    <property type="nucleotide sequence ID" value="NZ_CP159578.1"/>
</dbReference>
<name>A0AB74UAN5_9GAMM</name>
<gene>
    <name evidence="1" type="ORF">ABV408_02630</name>
</gene>
<sequence length="110" mass="12451">MKLIMTPQRQREYAPASFSAQGEALTVTIGSASDMIDFGQAGHGTFEEFASTTLPWMPVLRAIKTDAGLTVWVLNDYGPEPTREDDESKDEFAARYAEWNRQRDEYEVQL</sequence>
<accession>A0AB74UAN5</accession>
<organism evidence="1">
    <name type="scientific">Salinicola endophyticus</name>
    <dbReference type="NCBI Taxonomy" id="1949083"/>
    <lineage>
        <taxon>Bacteria</taxon>
        <taxon>Pseudomonadati</taxon>
        <taxon>Pseudomonadota</taxon>
        <taxon>Gammaproteobacteria</taxon>
        <taxon>Oceanospirillales</taxon>
        <taxon>Halomonadaceae</taxon>
        <taxon>Salinicola</taxon>
    </lineage>
</organism>
<dbReference type="AlphaFoldDB" id="A0AB74UAN5"/>
<evidence type="ECO:0000313" key="1">
    <source>
        <dbReference type="EMBL" id="XCJ80082.1"/>
    </source>
</evidence>
<reference evidence="1" key="1">
    <citation type="submission" date="2024-06" db="EMBL/GenBank/DDBJ databases">
        <title>Complete genome of Salinicola endophyticus HNIBRBA4755.</title>
        <authorList>
            <person name="Shin S.Y."/>
            <person name="Kang H."/>
            <person name="Song J."/>
        </authorList>
    </citation>
    <scope>NUCLEOTIDE SEQUENCE</scope>
    <source>
        <strain evidence="1">HNIBRBA4755</strain>
    </source>
</reference>
<dbReference type="EMBL" id="CP159578">
    <property type="protein sequence ID" value="XCJ80082.1"/>
    <property type="molecule type" value="Genomic_DNA"/>
</dbReference>
<proteinExistence type="predicted"/>